<name>A0ABM8RVZ2_9BACT</name>
<keyword evidence="6" id="KW-0547">Nucleotide-binding</keyword>
<evidence type="ECO:0000256" key="6">
    <source>
        <dbReference type="ARBA" id="ARBA00022741"/>
    </source>
</evidence>
<dbReference type="InterPro" id="IPR015793">
    <property type="entry name" value="Pyrv_Knase_brl"/>
</dbReference>
<sequence length="628" mass="69173">MEQKVSHTEQDLDAVLRDLLDLQEDVLAAPAHSQGRLAKLHANYRWSARNLLQYLALRRRDLRPLQHRLACLGLSSLGRCESHVLATVETALHVVHRLAGRTTPADPQESSLDFASGRRLLADHTDALLGPATSGRGVRIMVTMPSEAADDPLLIHKLLQQGMNCMRINCAHDDPAAWSRMIEHLRRAERALNRSCRLVMDLAGPKLRTGPLDSQLAVARIRPQRDAYGRVTSPARVWLTADAQPPVPADACLSVPREWLARLKRGTDIRLCDARGATRSLEVVEVIQGGCWAEACKTIYVVPGTVLTSGQRTTKRKYREAAVSAIPSGEPAIVLRRGDVLHVTRDQRPGRPAAVDADGTVLTSATIGCTLPEVSDDVRPGETIWFDDGKIGGVVEVVEQQRMVVRITHAREQGDKLRGDKGINLPESRLRLPALTSKDLEDLAFVAEHADVVELSFANTIEDVESLQDHLARAGDRQPAIVLKIETRRGFENLPDMLLTAMRAPSCGVMIARGDLAVECGFERLAEVQEEILWLCEAAHVPVIWATQVLESLAKDGMPSRAEITDAAMGDRAECVMLNKGPHMLSAVRLLDDILRRMQEHQTKKRAMLRELRLAHTLSPDLGPGPIA</sequence>
<dbReference type="Gene3D" id="3.20.20.60">
    <property type="entry name" value="Phosphoenolpyruvate-binding domains"/>
    <property type="match status" value="2"/>
</dbReference>
<comment type="similarity">
    <text evidence="2">Belongs to the pyruvate kinase family.</text>
</comment>
<gene>
    <name evidence="13" type="ORF">NSPZN2_40462</name>
</gene>
<dbReference type="NCBIfam" id="NF011314">
    <property type="entry name" value="PRK14725.1"/>
    <property type="match status" value="1"/>
</dbReference>
<feature type="domain" description="Pyruvate kinase barrel" evidence="12">
    <location>
        <begin position="138"/>
        <end position="213"/>
    </location>
</feature>
<dbReference type="EC" id="2.7.1.40" evidence="3"/>
<evidence type="ECO:0000256" key="9">
    <source>
        <dbReference type="ARBA" id="ARBA00022842"/>
    </source>
</evidence>
<comment type="pathway">
    <text evidence="1">Carbohydrate degradation; glycolysis; pyruvate from D-glyceraldehyde 3-phosphate: step 5/5.</text>
</comment>
<dbReference type="SUPFAM" id="SSF51621">
    <property type="entry name" value="Phosphoenolpyruvate/pyruvate domain"/>
    <property type="match status" value="1"/>
</dbReference>
<dbReference type="PANTHER" id="PTHR11817">
    <property type="entry name" value="PYRUVATE KINASE"/>
    <property type="match status" value="1"/>
</dbReference>
<keyword evidence="5" id="KW-0479">Metal-binding</keyword>
<keyword evidence="11 13" id="KW-0670">Pyruvate</keyword>
<evidence type="ECO:0000313" key="13">
    <source>
        <dbReference type="EMBL" id="CAE6774721.1"/>
    </source>
</evidence>
<evidence type="ECO:0000259" key="12">
    <source>
        <dbReference type="Pfam" id="PF00224"/>
    </source>
</evidence>
<reference evidence="13 14" key="1">
    <citation type="submission" date="2021-02" db="EMBL/GenBank/DDBJ databases">
        <authorList>
            <person name="Han P."/>
        </authorList>
    </citation>
    <scope>NUCLEOTIDE SEQUENCE [LARGE SCALE GENOMIC DNA]</scope>
    <source>
        <strain evidence="13">Candidatus Nitrospira sp. ZN2</strain>
    </source>
</reference>
<evidence type="ECO:0000256" key="10">
    <source>
        <dbReference type="ARBA" id="ARBA00023152"/>
    </source>
</evidence>
<protein>
    <recommendedName>
        <fullName evidence="3">pyruvate kinase</fullName>
        <ecNumber evidence="3">2.7.1.40</ecNumber>
    </recommendedName>
</protein>
<keyword evidence="8" id="KW-0067">ATP-binding</keyword>
<feature type="domain" description="Pyruvate kinase barrel" evidence="12">
    <location>
        <begin position="328"/>
        <end position="579"/>
    </location>
</feature>
<keyword evidence="10" id="KW-0324">Glycolysis</keyword>
<comment type="caution">
    <text evidence="13">The sequence shown here is derived from an EMBL/GenBank/DDBJ whole genome shotgun (WGS) entry which is preliminary data.</text>
</comment>
<evidence type="ECO:0000256" key="4">
    <source>
        <dbReference type="ARBA" id="ARBA00022679"/>
    </source>
</evidence>
<evidence type="ECO:0000256" key="7">
    <source>
        <dbReference type="ARBA" id="ARBA00022777"/>
    </source>
</evidence>
<proteinExistence type="inferred from homology"/>
<dbReference type="RefSeq" id="WP_213043272.1">
    <property type="nucleotide sequence ID" value="NZ_CAJNBJ010000017.1"/>
</dbReference>
<keyword evidence="9" id="KW-0460">Magnesium</keyword>
<keyword evidence="4" id="KW-0808">Transferase</keyword>
<dbReference type="InterPro" id="IPR040442">
    <property type="entry name" value="Pyrv_kinase-like_dom_sf"/>
</dbReference>
<evidence type="ECO:0000256" key="8">
    <source>
        <dbReference type="ARBA" id="ARBA00022840"/>
    </source>
</evidence>
<dbReference type="InterPro" id="IPR015813">
    <property type="entry name" value="Pyrv/PenolPyrv_kinase-like_dom"/>
</dbReference>
<evidence type="ECO:0000256" key="1">
    <source>
        <dbReference type="ARBA" id="ARBA00004997"/>
    </source>
</evidence>
<dbReference type="InterPro" id="IPR011037">
    <property type="entry name" value="Pyrv_Knase-like_insert_dom_sf"/>
</dbReference>
<keyword evidence="7 13" id="KW-0418">Kinase</keyword>
<keyword evidence="14" id="KW-1185">Reference proteome</keyword>
<evidence type="ECO:0000256" key="5">
    <source>
        <dbReference type="ARBA" id="ARBA00022723"/>
    </source>
</evidence>
<dbReference type="Pfam" id="PF00224">
    <property type="entry name" value="PK"/>
    <property type="match status" value="2"/>
</dbReference>
<dbReference type="GO" id="GO:0016301">
    <property type="term" value="F:kinase activity"/>
    <property type="evidence" value="ECO:0007669"/>
    <property type="project" value="UniProtKB-KW"/>
</dbReference>
<accession>A0ABM8RVZ2</accession>
<evidence type="ECO:0000256" key="11">
    <source>
        <dbReference type="ARBA" id="ARBA00023317"/>
    </source>
</evidence>
<evidence type="ECO:0000256" key="3">
    <source>
        <dbReference type="ARBA" id="ARBA00012142"/>
    </source>
</evidence>
<evidence type="ECO:0000256" key="2">
    <source>
        <dbReference type="ARBA" id="ARBA00008663"/>
    </source>
</evidence>
<evidence type="ECO:0000313" key="14">
    <source>
        <dbReference type="Proteomes" id="UP000675880"/>
    </source>
</evidence>
<dbReference type="InterPro" id="IPR001697">
    <property type="entry name" value="Pyr_Knase"/>
</dbReference>
<dbReference type="EMBL" id="CAJNBJ010000017">
    <property type="protein sequence ID" value="CAE6774721.1"/>
    <property type="molecule type" value="Genomic_DNA"/>
</dbReference>
<dbReference type="Proteomes" id="UP000675880">
    <property type="component" value="Unassembled WGS sequence"/>
</dbReference>
<dbReference type="SUPFAM" id="SSF50800">
    <property type="entry name" value="PK beta-barrel domain-like"/>
    <property type="match status" value="1"/>
</dbReference>
<organism evidence="13 14">
    <name type="scientific">Nitrospira defluvii</name>
    <dbReference type="NCBI Taxonomy" id="330214"/>
    <lineage>
        <taxon>Bacteria</taxon>
        <taxon>Pseudomonadati</taxon>
        <taxon>Nitrospirota</taxon>
        <taxon>Nitrospiria</taxon>
        <taxon>Nitrospirales</taxon>
        <taxon>Nitrospiraceae</taxon>
        <taxon>Nitrospira</taxon>
    </lineage>
</organism>